<evidence type="ECO:0000256" key="7">
    <source>
        <dbReference type="ARBA" id="ARBA00022737"/>
    </source>
</evidence>
<comment type="subunit">
    <text evidence="11">Interacts (via C-terminus) with HSPG2 (via C-terminus). Interacts with EFEMP1/FBLN3 and LAMB3. Interacts with MMP9.</text>
</comment>
<reference evidence="17" key="1">
    <citation type="journal article" date="2021" name="Evol. Appl.">
        <title>The genome of the Pyrenean desman and the effects of bottlenecks and inbreeding on the genomic landscape of an endangered species.</title>
        <authorList>
            <person name="Escoda L."/>
            <person name="Castresana J."/>
        </authorList>
    </citation>
    <scope>NUCLEOTIDE SEQUENCE</scope>
    <source>
        <strain evidence="17">IBE-C5619</strain>
    </source>
</reference>
<dbReference type="PANTHER" id="PTHR16776:SF3">
    <property type="entry name" value="EXTRACELLULAR MATRIX PROTEIN 1"/>
    <property type="match status" value="1"/>
</dbReference>
<dbReference type="GO" id="GO:0060255">
    <property type="term" value="P:regulation of macromolecule metabolic process"/>
    <property type="evidence" value="ECO:0007669"/>
    <property type="project" value="UniProtKB-ARBA"/>
</dbReference>
<dbReference type="Gene3D" id="1.10.246.10">
    <property type="match status" value="3"/>
</dbReference>
<evidence type="ECO:0000256" key="12">
    <source>
        <dbReference type="ARBA" id="ARBA00074822"/>
    </source>
</evidence>
<evidence type="ECO:0000256" key="16">
    <source>
        <dbReference type="SAM" id="SignalP"/>
    </source>
</evidence>
<dbReference type="EMBL" id="JAGFMF010011956">
    <property type="protein sequence ID" value="KAG8509229.1"/>
    <property type="molecule type" value="Genomic_DNA"/>
</dbReference>
<evidence type="ECO:0000256" key="2">
    <source>
        <dbReference type="ARBA" id="ARBA00022525"/>
    </source>
</evidence>
<comment type="subcellular location">
    <subcellularLocation>
        <location evidence="1">Secreted</location>
        <location evidence="1">Extracellular space</location>
        <location evidence="1">Extracellular matrix</location>
    </subcellularLocation>
</comment>
<evidence type="ECO:0000256" key="3">
    <source>
        <dbReference type="ARBA" id="ARBA00022530"/>
    </source>
</evidence>
<evidence type="ECO:0000256" key="15">
    <source>
        <dbReference type="SAM" id="MobiDB-lite"/>
    </source>
</evidence>
<evidence type="ECO:0000256" key="14">
    <source>
        <dbReference type="ARBA" id="ARBA00084103"/>
    </source>
</evidence>
<keyword evidence="7" id="KW-0677">Repeat</keyword>
<evidence type="ECO:0000256" key="5">
    <source>
        <dbReference type="ARBA" id="ARBA00022657"/>
    </source>
</evidence>
<dbReference type="PANTHER" id="PTHR16776">
    <property type="entry name" value="EXTRACELLULAR MATRIX PROTEIN 1"/>
    <property type="match status" value="1"/>
</dbReference>
<evidence type="ECO:0000313" key="17">
    <source>
        <dbReference type="EMBL" id="KAG8509229.1"/>
    </source>
</evidence>
<dbReference type="SUPFAM" id="SSF48552">
    <property type="entry name" value="Serum albumin-like"/>
    <property type="match status" value="1"/>
</dbReference>
<keyword evidence="14" id="KW-0495">Mineral balance</keyword>
<feature type="region of interest" description="Disordered" evidence="15">
    <location>
        <begin position="708"/>
        <end position="734"/>
    </location>
</feature>
<dbReference type="FunFam" id="1.10.246.10:FF:000006">
    <property type="entry name" value="Extracellular matrix protein 1"/>
    <property type="match status" value="1"/>
</dbReference>
<dbReference type="GO" id="GO:0031214">
    <property type="term" value="P:biomineral tissue development"/>
    <property type="evidence" value="ECO:0007669"/>
    <property type="project" value="UniProtKB-KW"/>
</dbReference>
<comment type="caution">
    <text evidence="17">The sequence shown here is derived from an EMBL/GenBank/DDBJ whole genome shotgun (WGS) entry which is preliminary data.</text>
</comment>
<dbReference type="Pfam" id="PF05782">
    <property type="entry name" value="ECM1"/>
    <property type="match status" value="3"/>
</dbReference>
<dbReference type="GO" id="GO:0001525">
    <property type="term" value="P:angiogenesis"/>
    <property type="evidence" value="ECO:0007669"/>
    <property type="project" value="UniProtKB-KW"/>
</dbReference>
<dbReference type="OrthoDB" id="9889855at2759"/>
<feature type="signal peptide" evidence="16">
    <location>
        <begin position="1"/>
        <end position="20"/>
    </location>
</feature>
<dbReference type="GO" id="GO:0001503">
    <property type="term" value="P:ossification"/>
    <property type="evidence" value="ECO:0007669"/>
    <property type="project" value="UniProtKB-KW"/>
</dbReference>
<keyword evidence="2" id="KW-0964">Secreted</keyword>
<dbReference type="GO" id="GO:0007165">
    <property type="term" value="P:signal transduction"/>
    <property type="evidence" value="ECO:0007669"/>
    <property type="project" value="InterPro"/>
</dbReference>
<proteinExistence type="predicted"/>
<keyword evidence="6 16" id="KW-0732">Signal</keyword>
<dbReference type="InterPro" id="IPR008605">
    <property type="entry name" value="ECM1"/>
</dbReference>
<sequence length="734" mass="80795">MGTLSAAAVLLACLALACTASEGASEAPKKTQLGPFQEGNLPFGEVGYAAPPAPPLPQAFPMDHPDALQPAPSFEAQREVQPVLALDIPLQEERPALPQLPLERRGEHARSPQPTAPLPAARVWPAGAAQSDLCPSCSHHLAVDRPRPQKAVPQSEELPPLQAPIRQKERECPLPLTTRGPSCSAPRGARPPGLAHVSPSPPVDPAFPHQKELAFPSKQREERLGDFVDQDAPEPEAWNPAQHCQPSRPRGGWGHRLDGFPPGRPSPDNLEQICHPSRQHVVYGPWNLPQTGHSHLSRQGETLNVLESGYSRCCRCQKRASRLDCAQLVWENAMTRFCEAEFSVKTRPHGCCRRQGEARFSCFQLEAPKPHYLLRACPSHQPAGVSSGLELPFPPGAPTPDNVKNICGLKRLRAVPRNLPGSDPVHRQLRALTRLEGELQRCCRQGSNHTCMWKAVSGRQPRLPACDLDPAARPSLRLRELPPASACECPSPQRCQRPRSPSLHPAARLAARVPHACPHLPRPPSPSRSAPLRRLRTACASTRRLPSPHPLPPALWEDALDGYCDREHAVKTHHHSCCQYPPSPARDECFARRAPYPNYDRDILALDLSRVTPNLMNHLCGNPKFLTKHRQIPGLIHNMTVRCCDLPTPQRACCAEDEKAAYIEELCGSRLSSWHDTAFCCDLSPGDEQINCFNNNYLRNVAVVTGETGATRDQGEREPTQGTNLSPTLEPREE</sequence>
<keyword evidence="3" id="KW-0272">Extracellular matrix</keyword>
<organism evidence="17 18">
    <name type="scientific">Galemys pyrenaicus</name>
    <name type="common">Iberian desman</name>
    <name type="synonym">Pyrenean desman</name>
    <dbReference type="NCBI Taxonomy" id="202257"/>
    <lineage>
        <taxon>Eukaryota</taxon>
        <taxon>Metazoa</taxon>
        <taxon>Chordata</taxon>
        <taxon>Craniata</taxon>
        <taxon>Vertebrata</taxon>
        <taxon>Euteleostomi</taxon>
        <taxon>Mammalia</taxon>
        <taxon>Eutheria</taxon>
        <taxon>Laurasiatheria</taxon>
        <taxon>Eulipotyphla</taxon>
        <taxon>Talpidae</taxon>
        <taxon>Galemys</taxon>
    </lineage>
</organism>
<protein>
    <recommendedName>
        <fullName evidence="12">Extracellular matrix protein 1</fullName>
    </recommendedName>
    <alternativeName>
        <fullName evidence="13">Secretory component p85</fullName>
    </alternativeName>
</protein>
<evidence type="ECO:0000256" key="4">
    <source>
        <dbReference type="ARBA" id="ARBA00022591"/>
    </source>
</evidence>
<dbReference type="GO" id="GO:0030500">
    <property type="term" value="P:regulation of bone mineralization"/>
    <property type="evidence" value="ECO:0007669"/>
    <property type="project" value="UniProtKB-KW"/>
</dbReference>
<evidence type="ECO:0000313" key="18">
    <source>
        <dbReference type="Proteomes" id="UP000700334"/>
    </source>
</evidence>
<evidence type="ECO:0000256" key="10">
    <source>
        <dbReference type="ARBA" id="ARBA00054936"/>
    </source>
</evidence>
<keyword evidence="18" id="KW-1185">Reference proteome</keyword>
<evidence type="ECO:0000256" key="13">
    <source>
        <dbReference type="ARBA" id="ARBA00079511"/>
    </source>
</evidence>
<feature type="chain" id="PRO_5035277324" description="Extracellular matrix protein 1" evidence="16">
    <location>
        <begin position="21"/>
        <end position="734"/>
    </location>
</feature>
<feature type="region of interest" description="Disordered" evidence="15">
    <location>
        <begin position="176"/>
        <end position="195"/>
    </location>
</feature>
<name>A0A8J6DI32_GALPY</name>
<comment type="function">
    <text evidence="10">Involved in endochondral bone formation as negative regulator of bone mineralization. Stimulates the proliferation of endothelial cells and promotes angiogenesis. Inhibits MMP9 proteolytic activity.</text>
</comment>
<dbReference type="InterPro" id="IPR020858">
    <property type="entry name" value="Serum_albumin-like"/>
</dbReference>
<evidence type="ECO:0000256" key="8">
    <source>
        <dbReference type="ARBA" id="ARBA00022855"/>
    </source>
</evidence>
<dbReference type="AlphaFoldDB" id="A0A8J6DI32"/>
<gene>
    <name evidence="17" type="ORF">J0S82_001367</name>
</gene>
<evidence type="ECO:0000256" key="9">
    <source>
        <dbReference type="ARBA" id="ARBA00023180"/>
    </source>
</evidence>
<accession>A0A8J6DI32</accession>
<dbReference type="GO" id="GO:0005615">
    <property type="term" value="C:extracellular space"/>
    <property type="evidence" value="ECO:0007669"/>
    <property type="project" value="InterPro"/>
</dbReference>
<evidence type="ECO:0000256" key="1">
    <source>
        <dbReference type="ARBA" id="ARBA00004498"/>
    </source>
</evidence>
<feature type="region of interest" description="Disordered" evidence="15">
    <location>
        <begin position="232"/>
        <end position="267"/>
    </location>
</feature>
<evidence type="ECO:0000256" key="6">
    <source>
        <dbReference type="ARBA" id="ARBA00022729"/>
    </source>
</evidence>
<keyword evidence="8" id="KW-0892">Osteogenesis</keyword>
<keyword evidence="4" id="KW-0091">Biomineralization</keyword>
<dbReference type="Proteomes" id="UP000700334">
    <property type="component" value="Unassembled WGS sequence"/>
</dbReference>
<feature type="region of interest" description="Disordered" evidence="15">
    <location>
        <begin position="145"/>
        <end position="170"/>
    </location>
</feature>
<evidence type="ECO:0000256" key="11">
    <source>
        <dbReference type="ARBA" id="ARBA00062720"/>
    </source>
</evidence>
<keyword evidence="5" id="KW-0037">Angiogenesis</keyword>
<keyword evidence="9" id="KW-0325">Glycoprotein</keyword>
<dbReference type="GO" id="GO:0080090">
    <property type="term" value="P:regulation of primary metabolic process"/>
    <property type="evidence" value="ECO:0007669"/>
    <property type="project" value="UniProtKB-ARBA"/>
</dbReference>